<dbReference type="SUPFAM" id="SSF63817">
    <property type="entry name" value="Sortase"/>
    <property type="match status" value="1"/>
</dbReference>
<dbReference type="Pfam" id="PF04203">
    <property type="entry name" value="Sortase"/>
    <property type="match status" value="1"/>
</dbReference>
<evidence type="ECO:0000313" key="4">
    <source>
        <dbReference type="Proteomes" id="UP001056693"/>
    </source>
</evidence>
<dbReference type="InterPro" id="IPR009835">
    <property type="entry name" value="SrtB"/>
</dbReference>
<organism evidence="3 4">
    <name type="scientific">Ruminococcus bromii</name>
    <dbReference type="NCBI Taxonomy" id="40518"/>
    <lineage>
        <taxon>Bacteria</taxon>
        <taxon>Bacillati</taxon>
        <taxon>Bacillota</taxon>
        <taxon>Clostridia</taxon>
        <taxon>Eubacteriales</taxon>
        <taxon>Oscillospiraceae</taxon>
        <taxon>Ruminococcus</taxon>
    </lineage>
</organism>
<evidence type="ECO:0000256" key="2">
    <source>
        <dbReference type="SAM" id="Phobius"/>
    </source>
</evidence>
<evidence type="ECO:0000313" key="3">
    <source>
        <dbReference type="EMBL" id="MCL3788602.1"/>
    </source>
</evidence>
<protein>
    <submittedName>
        <fullName evidence="3">Class B sortase</fullName>
    </submittedName>
</protein>
<dbReference type="Gene3D" id="2.40.260.10">
    <property type="entry name" value="Sortase"/>
    <property type="match status" value="1"/>
</dbReference>
<keyword evidence="2" id="KW-0812">Transmembrane</keyword>
<feature type="transmembrane region" description="Helical" evidence="2">
    <location>
        <begin position="21"/>
        <end position="44"/>
    </location>
</feature>
<keyword evidence="2" id="KW-1133">Transmembrane helix</keyword>
<name>A0ABT0NL22_9FIRM</name>
<accession>A0ABT0NL22</accession>
<dbReference type="CDD" id="cd05826">
    <property type="entry name" value="Sortase_B"/>
    <property type="match status" value="1"/>
</dbReference>
<proteinExistence type="predicted"/>
<reference evidence="3 4" key="1">
    <citation type="submission" date="2019-03" db="EMBL/GenBank/DDBJ databases">
        <authorList>
            <person name="Molinero N."/>
            <person name="Sanchez B."/>
            <person name="Walker A."/>
            <person name="Duncan S."/>
            <person name="Delgado S."/>
            <person name="Margolles A."/>
        </authorList>
    </citation>
    <scope>NUCLEOTIDE SEQUENCE [LARGE SCALE GENOMIC DNA]</scope>
    <source>
        <strain evidence="3 4">IPLA60002</strain>
    </source>
</reference>
<keyword evidence="4" id="KW-1185">Reference proteome</keyword>
<keyword evidence="2" id="KW-0472">Membrane</keyword>
<dbReference type="InterPro" id="IPR023365">
    <property type="entry name" value="Sortase_dom-sf"/>
</dbReference>
<dbReference type="Proteomes" id="UP001056693">
    <property type="component" value="Unassembled WGS sequence"/>
</dbReference>
<dbReference type="InterPro" id="IPR005754">
    <property type="entry name" value="Sortase"/>
</dbReference>
<keyword evidence="1" id="KW-0378">Hydrolase</keyword>
<comment type="caution">
    <text evidence="3">The sequence shown here is derived from an EMBL/GenBank/DDBJ whole genome shotgun (WGS) entry which is preliminary data.</text>
</comment>
<sequence length="284" mass="32828">MTANSIFRRQKMKKHKEKIKIGIVIGVFSVVIIACLISIFSQMYTENKEKEEFRQLAEIVTEETTNTDTVTERIKKPNILKVSDFDNEVQAEQTVYYTTYYEPHSISELISMNSECFGWISISGTNINYPVMHTPNNPQKYLNRNFYGEYSYSGTPFLDSRCSADSTNLIIYGHHMNNGTMFADLCNYTDYSYFTEHPTVVLETKDEAFAYSVFSVMKVKSDDDWYRFITAETEKSYEKKISYAKDKSIYGTGNTPVYGQQILTLSTCYGYNQDDRILVLAVRN</sequence>
<dbReference type="EMBL" id="SNUZ01000018">
    <property type="protein sequence ID" value="MCL3788602.1"/>
    <property type="molecule type" value="Genomic_DNA"/>
</dbReference>
<evidence type="ECO:0000256" key="1">
    <source>
        <dbReference type="ARBA" id="ARBA00022801"/>
    </source>
</evidence>
<gene>
    <name evidence="3" type="ORF">E2N93_11515</name>
</gene>